<dbReference type="AlphaFoldDB" id="B5E8A5"/>
<keyword evidence="4" id="KW-1185">Reference proteome</keyword>
<name>B5E8A5_CITBB</name>
<evidence type="ECO:0000256" key="1">
    <source>
        <dbReference type="SAM" id="MobiDB-lite"/>
    </source>
</evidence>
<evidence type="ECO:0000313" key="3">
    <source>
        <dbReference type="EMBL" id="ACH40074.1"/>
    </source>
</evidence>
<dbReference type="HOGENOM" id="CLU_2769991_0_0_7"/>
<dbReference type="KEGG" id="gbm:Gbem_3072"/>
<proteinExistence type="predicted"/>
<feature type="region of interest" description="Disordered" evidence="1">
    <location>
        <begin position="41"/>
        <end position="69"/>
    </location>
</feature>
<accession>B5E8A5</accession>
<dbReference type="STRING" id="404380.Gbem_3072"/>
<gene>
    <name evidence="3" type="ordered locus">Gbem_3072</name>
</gene>
<reference evidence="3 4" key="2">
    <citation type="journal article" date="2010" name="BMC Genomics">
        <title>The genome of Geobacter bemidjiensis, exemplar for the subsurface clade of Geobacter species that predominate in Fe(III)-reducing subsurface environments.</title>
        <authorList>
            <person name="Aklujkar M."/>
            <person name="Young N.D."/>
            <person name="Holmes D."/>
            <person name="Chavan M."/>
            <person name="Risso C."/>
            <person name="Kiss H.E."/>
            <person name="Han C.S."/>
            <person name="Land M.L."/>
            <person name="Lovley D.R."/>
        </authorList>
    </citation>
    <scope>NUCLEOTIDE SEQUENCE [LARGE SCALE GENOMIC DNA]</scope>
    <source>
        <strain evidence="4">ATCC BAA-1014 / DSM 16622 / JCM 12645 / Bem</strain>
    </source>
</reference>
<feature type="signal peptide" evidence="2">
    <location>
        <begin position="1"/>
        <end position="20"/>
    </location>
</feature>
<sequence>MTRRLLLLCALALLAGCESLNDTLVRQMYIDHGVSREVGDQIREGLERRQKAPAAKLPKEPAPPLLDLG</sequence>
<evidence type="ECO:0000313" key="4">
    <source>
        <dbReference type="Proteomes" id="UP000008825"/>
    </source>
</evidence>
<feature type="compositionally biased region" description="Basic and acidic residues" evidence="1">
    <location>
        <begin position="41"/>
        <end position="50"/>
    </location>
</feature>
<dbReference type="OrthoDB" id="5398684at2"/>
<dbReference type="Proteomes" id="UP000008825">
    <property type="component" value="Chromosome"/>
</dbReference>
<dbReference type="PROSITE" id="PS51257">
    <property type="entry name" value="PROKAR_LIPOPROTEIN"/>
    <property type="match status" value="1"/>
</dbReference>
<keyword evidence="2" id="KW-0732">Signal</keyword>
<organism evidence="3 4">
    <name type="scientific">Citrifermentans bemidjiense (strain ATCC BAA-1014 / DSM 16622 / JCM 12645 / Bem)</name>
    <name type="common">Geobacter bemidjiensis</name>
    <dbReference type="NCBI Taxonomy" id="404380"/>
    <lineage>
        <taxon>Bacteria</taxon>
        <taxon>Pseudomonadati</taxon>
        <taxon>Thermodesulfobacteriota</taxon>
        <taxon>Desulfuromonadia</taxon>
        <taxon>Geobacterales</taxon>
        <taxon>Geobacteraceae</taxon>
        <taxon>Citrifermentans</taxon>
    </lineage>
</organism>
<keyword evidence="3" id="KW-0449">Lipoprotein</keyword>
<dbReference type="RefSeq" id="WP_012531507.1">
    <property type="nucleotide sequence ID" value="NC_011146.1"/>
</dbReference>
<evidence type="ECO:0000256" key="2">
    <source>
        <dbReference type="SAM" id="SignalP"/>
    </source>
</evidence>
<protein>
    <submittedName>
        <fullName evidence="3">Lipoprotein, putative</fullName>
    </submittedName>
</protein>
<reference evidence="3 4" key="1">
    <citation type="submission" date="2008-07" db="EMBL/GenBank/DDBJ databases">
        <title>Complete sequence of Geobacter bemidjiensis BEM.</title>
        <authorList>
            <consortium name="US DOE Joint Genome Institute"/>
            <person name="Lucas S."/>
            <person name="Copeland A."/>
            <person name="Lapidus A."/>
            <person name="Glavina del Rio T."/>
            <person name="Dalin E."/>
            <person name="Tice H."/>
            <person name="Bruce D."/>
            <person name="Goodwin L."/>
            <person name="Pitluck S."/>
            <person name="Kiss H."/>
            <person name="Brettin T."/>
            <person name="Detter J.C."/>
            <person name="Han C."/>
            <person name="Kuske C.R."/>
            <person name="Schmutz J."/>
            <person name="Larimer F."/>
            <person name="Land M."/>
            <person name="Hauser L."/>
            <person name="Kyrpides N."/>
            <person name="Lykidis A."/>
            <person name="Lovley D."/>
            <person name="Richardson P."/>
        </authorList>
    </citation>
    <scope>NUCLEOTIDE SEQUENCE [LARGE SCALE GENOMIC DNA]</scope>
    <source>
        <strain evidence="4">ATCC BAA-1014 / DSM 16622 / JCM 12645 / Bem</strain>
    </source>
</reference>
<feature type="chain" id="PRO_5002832203" evidence="2">
    <location>
        <begin position="21"/>
        <end position="69"/>
    </location>
</feature>
<dbReference type="EMBL" id="CP001124">
    <property type="protein sequence ID" value="ACH40074.1"/>
    <property type="molecule type" value="Genomic_DNA"/>
</dbReference>
<feature type="compositionally biased region" description="Pro residues" evidence="1">
    <location>
        <begin position="60"/>
        <end position="69"/>
    </location>
</feature>